<reference evidence="2" key="1">
    <citation type="submission" date="2013-07" db="EMBL/GenBank/DDBJ databases">
        <title>Sub-species coevolution in mutualistic symbiosis.</title>
        <authorList>
            <person name="Murfin K."/>
            <person name="Klassen J."/>
            <person name="Lee M."/>
            <person name="Forst S."/>
            <person name="Stock P."/>
            <person name="Goodrich-Blair H."/>
        </authorList>
    </citation>
    <scope>NUCLEOTIDE SEQUENCE [LARGE SCALE GENOMIC DNA]</scope>
    <source>
        <strain evidence="2">Kraussei Quebec</strain>
    </source>
</reference>
<feature type="transmembrane region" description="Helical" evidence="1">
    <location>
        <begin position="49"/>
        <end position="82"/>
    </location>
</feature>
<dbReference type="Proteomes" id="UP000028500">
    <property type="component" value="Unassembled WGS sequence"/>
</dbReference>
<accession>A0A077PB86</accession>
<sequence length="101" mass="12343">MALFTRKLTPSVRTGLLFNIVIFYLTYLNIYNLFYVIKYIKIISKNELFLVFYYMFIFFYLSFFYLSFFYIIVSFALILLLINRMNEVVIYFVNKLVMHSP</sequence>
<keyword evidence="1" id="KW-0812">Transmembrane</keyword>
<comment type="caution">
    <text evidence="2">The sequence shown here is derived from an EMBL/GenBank/DDBJ whole genome shotgun (WGS) entry which is preliminary data.</text>
</comment>
<dbReference type="AlphaFoldDB" id="A0A077PB86"/>
<proteinExistence type="predicted"/>
<feature type="transmembrane region" description="Helical" evidence="1">
    <location>
        <begin position="16"/>
        <end position="37"/>
    </location>
</feature>
<dbReference type="EMBL" id="CBSY010000257">
    <property type="protein sequence ID" value="CDH21720.1"/>
    <property type="molecule type" value="Genomic_DNA"/>
</dbReference>
<gene>
    <name evidence="2" type="ORF">XBKQ1_660002</name>
</gene>
<dbReference type="HOGENOM" id="CLU_2290595_0_0_6"/>
<keyword evidence="1" id="KW-0472">Membrane</keyword>
<protein>
    <submittedName>
        <fullName evidence="2">Uncharacterized protein</fullName>
    </submittedName>
</protein>
<keyword evidence="1" id="KW-1133">Transmembrane helix</keyword>
<organism evidence="2 3">
    <name type="scientific">Xenorhabdus bovienii str. kraussei Quebec</name>
    <dbReference type="NCBI Taxonomy" id="1398203"/>
    <lineage>
        <taxon>Bacteria</taxon>
        <taxon>Pseudomonadati</taxon>
        <taxon>Pseudomonadota</taxon>
        <taxon>Gammaproteobacteria</taxon>
        <taxon>Enterobacterales</taxon>
        <taxon>Morganellaceae</taxon>
        <taxon>Xenorhabdus</taxon>
    </lineage>
</organism>
<name>A0A077PB86_XENBV</name>
<keyword evidence="3" id="KW-1185">Reference proteome</keyword>
<evidence type="ECO:0000256" key="1">
    <source>
        <dbReference type="SAM" id="Phobius"/>
    </source>
</evidence>
<evidence type="ECO:0000313" key="2">
    <source>
        <dbReference type="EMBL" id="CDH21720.1"/>
    </source>
</evidence>
<evidence type="ECO:0000313" key="3">
    <source>
        <dbReference type="Proteomes" id="UP000028500"/>
    </source>
</evidence>